<organism evidence="2 3">
    <name type="scientific">Favolaschia claudopus</name>
    <dbReference type="NCBI Taxonomy" id="2862362"/>
    <lineage>
        <taxon>Eukaryota</taxon>
        <taxon>Fungi</taxon>
        <taxon>Dikarya</taxon>
        <taxon>Basidiomycota</taxon>
        <taxon>Agaricomycotina</taxon>
        <taxon>Agaricomycetes</taxon>
        <taxon>Agaricomycetidae</taxon>
        <taxon>Agaricales</taxon>
        <taxon>Marasmiineae</taxon>
        <taxon>Mycenaceae</taxon>
        <taxon>Favolaschia</taxon>
    </lineage>
</organism>
<evidence type="ECO:0000313" key="2">
    <source>
        <dbReference type="EMBL" id="KAK7058218.1"/>
    </source>
</evidence>
<accession>A0AAW0E3H3</accession>
<feature type="domain" description="F-box" evidence="1">
    <location>
        <begin position="28"/>
        <end position="87"/>
    </location>
</feature>
<comment type="caution">
    <text evidence="2">The sequence shown here is derived from an EMBL/GenBank/DDBJ whole genome shotgun (WGS) entry which is preliminary data.</text>
</comment>
<evidence type="ECO:0000313" key="3">
    <source>
        <dbReference type="Proteomes" id="UP001362999"/>
    </source>
</evidence>
<dbReference type="EMBL" id="JAWWNJ010000004">
    <property type="protein sequence ID" value="KAK7058218.1"/>
    <property type="molecule type" value="Genomic_DNA"/>
</dbReference>
<dbReference type="InterPro" id="IPR032675">
    <property type="entry name" value="LRR_dom_sf"/>
</dbReference>
<name>A0AAW0E3H3_9AGAR</name>
<dbReference type="AlphaFoldDB" id="A0AAW0E3H3"/>
<dbReference type="Proteomes" id="UP001362999">
    <property type="component" value="Unassembled WGS sequence"/>
</dbReference>
<gene>
    <name evidence="2" type="ORF">R3P38DRAFT_2844859</name>
</gene>
<sequence>MLSSGSVASVSESSHTAHFRTPFTPAHGLPNEILAFIFDLCSPEESRTSEEEVDNVSQKHLCELGKVCSTWYGCIMGTPSLWCRIHINTAFWASASPSTITLLSLVEFALEKGGTHPLDVRLTISSAEFRPAADMLVEHVSRWRQVHFAGISVVNQSFAGVQGKLDQLISLRLQSNWRSVDIFKHAARLSKVEFYGRADNVPDLPWAQLRAFKFRSRGIRGANDCLALLSQAANLDSASFALRLYPRSFAVAWKPTSSNITLIELALAASKAELVGNLFDCLTLPALKALNLTGNDVFEPPVWAPQQFAAFAARSLLHDHLTDLSLCARITDLELLRCLEILPSLTSLRISESNSQTTITDTLLIGLLCNSDGAPLIPRLVCLEFTTVLAFTAPVYNEVITSRVAERRSRNESGRFTAILRWREPANHEDIFTMLVRLTALKVEGGLLFYLYPGN</sequence>
<proteinExistence type="predicted"/>
<keyword evidence="3" id="KW-1185">Reference proteome</keyword>
<dbReference type="Gene3D" id="3.80.10.10">
    <property type="entry name" value="Ribonuclease Inhibitor"/>
    <property type="match status" value="1"/>
</dbReference>
<evidence type="ECO:0000259" key="1">
    <source>
        <dbReference type="Pfam" id="PF12937"/>
    </source>
</evidence>
<dbReference type="Pfam" id="PF12937">
    <property type="entry name" value="F-box-like"/>
    <property type="match status" value="1"/>
</dbReference>
<dbReference type="InterPro" id="IPR001810">
    <property type="entry name" value="F-box_dom"/>
</dbReference>
<reference evidence="2 3" key="1">
    <citation type="journal article" date="2024" name="J Genomics">
        <title>Draft genome sequencing and assembly of Favolaschia claudopus CIRM-BRFM 2984 isolated from oak limbs.</title>
        <authorList>
            <person name="Navarro D."/>
            <person name="Drula E."/>
            <person name="Chaduli D."/>
            <person name="Cazenave R."/>
            <person name="Ahrendt S."/>
            <person name="Wang J."/>
            <person name="Lipzen A."/>
            <person name="Daum C."/>
            <person name="Barry K."/>
            <person name="Grigoriev I.V."/>
            <person name="Favel A."/>
            <person name="Rosso M.N."/>
            <person name="Martin F."/>
        </authorList>
    </citation>
    <scope>NUCLEOTIDE SEQUENCE [LARGE SCALE GENOMIC DNA]</scope>
    <source>
        <strain evidence="2 3">CIRM-BRFM 2984</strain>
    </source>
</reference>
<protein>
    <recommendedName>
        <fullName evidence="1">F-box domain-containing protein</fullName>
    </recommendedName>
</protein>